<dbReference type="PANTHER" id="PTHR46865">
    <property type="entry name" value="OXIDOREDUCTASE-RELATED"/>
    <property type="match status" value="1"/>
</dbReference>
<dbReference type="PRINTS" id="PR00420">
    <property type="entry name" value="RNGMNOXGNASE"/>
</dbReference>
<sequence>MVTTLRLPVSFIMAQLKILIVGGGITGPALAHWLSKADCDVTIVERAPDLRASGQQIDLRGEGVAVMRRMGIEAAVRAKVVQEEGTEFVDKNGRRQAFFGANKTGQGRQSLTSEFEIMRGDLVRILYDLTKDKCKYVFGNSVEDLEQTGSGVRVRFSDGKEDDFDLVVGADGQSSRTRRKAWGPDAKDPFNFLQLYLAYFTVPKGKQDTMTAKIFHLPGRRAIATRVDNPKTMQVYLGYYEKNGHAMEDALRSGDVKKQKQLWADLYKDGGWETPRLIDGMLNSPEADDFYFQKIGQVKMEKWSRGRVVLVGDAGYTPSPLTGKGTSLGLIGAYVLGGELTRHLESSKDPGQAVDEAIESYEKVLRPCVERAQELARGVPSIAYPETEWGVWFLQLVVKILSTLRVDKLFERFSSDNFAGDWKLPDYPELQYE</sequence>
<dbReference type="Proteomes" id="UP001430848">
    <property type="component" value="Unassembled WGS sequence"/>
</dbReference>
<evidence type="ECO:0000256" key="2">
    <source>
        <dbReference type="ARBA" id="ARBA00022827"/>
    </source>
</evidence>
<keyword evidence="3" id="KW-0560">Oxidoreductase</keyword>
<evidence type="ECO:0000259" key="4">
    <source>
        <dbReference type="Pfam" id="PF01494"/>
    </source>
</evidence>
<dbReference type="SUPFAM" id="SSF51905">
    <property type="entry name" value="FAD/NAD(P)-binding domain"/>
    <property type="match status" value="1"/>
</dbReference>
<dbReference type="InterPro" id="IPR036188">
    <property type="entry name" value="FAD/NAD-bd_sf"/>
</dbReference>
<feature type="domain" description="FAD-binding" evidence="4">
    <location>
        <begin position="17"/>
        <end position="182"/>
    </location>
</feature>
<dbReference type="Pfam" id="PF01494">
    <property type="entry name" value="FAD_binding_3"/>
    <property type="match status" value="2"/>
</dbReference>
<organism evidence="5 6">
    <name type="scientific">Diaporthe eres</name>
    <name type="common">Phomopsis oblonga</name>
    <dbReference type="NCBI Taxonomy" id="83184"/>
    <lineage>
        <taxon>Eukaryota</taxon>
        <taxon>Fungi</taxon>
        <taxon>Dikarya</taxon>
        <taxon>Ascomycota</taxon>
        <taxon>Pezizomycotina</taxon>
        <taxon>Sordariomycetes</taxon>
        <taxon>Sordariomycetidae</taxon>
        <taxon>Diaporthales</taxon>
        <taxon>Diaporthaceae</taxon>
        <taxon>Diaporthe</taxon>
        <taxon>Diaporthe eres species complex</taxon>
    </lineage>
</organism>
<dbReference type="Gene3D" id="3.30.9.10">
    <property type="entry name" value="D-Amino Acid Oxidase, subunit A, domain 2"/>
    <property type="match status" value="1"/>
</dbReference>
<protein>
    <recommendedName>
        <fullName evidence="4">FAD-binding domain-containing protein</fullName>
    </recommendedName>
</protein>
<feature type="domain" description="FAD-binding" evidence="4">
    <location>
        <begin position="296"/>
        <end position="372"/>
    </location>
</feature>
<keyword evidence="6" id="KW-1185">Reference proteome</keyword>
<reference evidence="5 6" key="1">
    <citation type="submission" date="2024-02" db="EMBL/GenBank/DDBJ databases">
        <title>De novo assembly and annotation of 12 fungi associated with fruit tree decline syndrome in Ontario, Canada.</title>
        <authorList>
            <person name="Sulman M."/>
            <person name="Ellouze W."/>
            <person name="Ilyukhin E."/>
        </authorList>
    </citation>
    <scope>NUCLEOTIDE SEQUENCE [LARGE SCALE GENOMIC DNA]</scope>
    <source>
        <strain evidence="5 6">M169</strain>
    </source>
</reference>
<dbReference type="InterPro" id="IPR002938">
    <property type="entry name" value="FAD-bd"/>
</dbReference>
<evidence type="ECO:0000256" key="3">
    <source>
        <dbReference type="ARBA" id="ARBA00023002"/>
    </source>
</evidence>
<keyword evidence="1" id="KW-0285">Flavoprotein</keyword>
<evidence type="ECO:0000313" key="6">
    <source>
        <dbReference type="Proteomes" id="UP001430848"/>
    </source>
</evidence>
<accession>A0ABR1NT48</accession>
<gene>
    <name evidence="5" type="ORF">SLS63_011752</name>
</gene>
<dbReference type="PANTHER" id="PTHR46865:SF7">
    <property type="entry name" value="MONOOXYGENASE, PUTATIVE (AFU_ORTHOLOGUE AFUA_8G07040)-RELATED"/>
    <property type="match status" value="1"/>
</dbReference>
<dbReference type="EMBL" id="JAKNSF020000117">
    <property type="protein sequence ID" value="KAK7714500.1"/>
    <property type="molecule type" value="Genomic_DNA"/>
</dbReference>
<dbReference type="Gene3D" id="3.50.50.60">
    <property type="entry name" value="FAD/NAD(P)-binding domain"/>
    <property type="match status" value="1"/>
</dbReference>
<evidence type="ECO:0000256" key="1">
    <source>
        <dbReference type="ARBA" id="ARBA00022630"/>
    </source>
</evidence>
<proteinExistence type="predicted"/>
<keyword evidence="2" id="KW-0274">FAD</keyword>
<dbReference type="InterPro" id="IPR051704">
    <property type="entry name" value="FAD_aromatic-hydroxylase"/>
</dbReference>
<evidence type="ECO:0000313" key="5">
    <source>
        <dbReference type="EMBL" id="KAK7714500.1"/>
    </source>
</evidence>
<comment type="caution">
    <text evidence="5">The sequence shown here is derived from an EMBL/GenBank/DDBJ whole genome shotgun (WGS) entry which is preliminary data.</text>
</comment>
<name>A0ABR1NT48_DIAER</name>